<dbReference type="Proteomes" id="UP000679575">
    <property type="component" value="Chromosome"/>
</dbReference>
<feature type="chain" id="PRO_5046877713" evidence="1">
    <location>
        <begin position="24"/>
        <end position="166"/>
    </location>
</feature>
<keyword evidence="1" id="KW-0732">Signal</keyword>
<evidence type="ECO:0000313" key="3">
    <source>
        <dbReference type="Proteomes" id="UP000679575"/>
    </source>
</evidence>
<evidence type="ECO:0000313" key="2">
    <source>
        <dbReference type="EMBL" id="QUN06021.1"/>
    </source>
</evidence>
<sequence>MQKLLISGLTALSLVLTPTLTYAHGHDNDDHRGGNHYSRGNVIVVNNHDHRPSPKVYNYHGNALADLATFAVFAGITYAIVGNNYYRQNGDQYVYVQNPPAGNYTVVSAPNTVASDTSLTPGTVVDVVAGVTKKVAYDGRLYYVANGVWYLPLEGGKQFVVVKAPN</sequence>
<dbReference type="RefSeq" id="WP_212595046.1">
    <property type="nucleotide sequence ID" value="NZ_CP073587.1"/>
</dbReference>
<accession>A0ABX7YV17</accession>
<feature type="signal peptide" evidence="1">
    <location>
        <begin position="1"/>
        <end position="23"/>
    </location>
</feature>
<organism evidence="2 3">
    <name type="scientific">Shewanella yunxiaonensis</name>
    <dbReference type="NCBI Taxonomy" id="2829809"/>
    <lineage>
        <taxon>Bacteria</taxon>
        <taxon>Pseudomonadati</taxon>
        <taxon>Pseudomonadota</taxon>
        <taxon>Gammaproteobacteria</taxon>
        <taxon>Alteromonadales</taxon>
        <taxon>Shewanellaceae</taxon>
        <taxon>Shewanella</taxon>
    </lineage>
</organism>
<dbReference type="EMBL" id="CP073587">
    <property type="protein sequence ID" value="QUN06021.1"/>
    <property type="molecule type" value="Genomic_DNA"/>
</dbReference>
<evidence type="ECO:0000256" key="1">
    <source>
        <dbReference type="SAM" id="SignalP"/>
    </source>
</evidence>
<protein>
    <submittedName>
        <fullName evidence="2">Uncharacterized protein</fullName>
    </submittedName>
</protein>
<proteinExistence type="predicted"/>
<gene>
    <name evidence="2" type="ORF">KDN34_00585</name>
</gene>
<keyword evidence="3" id="KW-1185">Reference proteome</keyword>
<name>A0ABX7YV17_9GAMM</name>
<reference evidence="2 3" key="1">
    <citation type="submission" date="2021-04" db="EMBL/GenBank/DDBJ databases">
        <title>Novel species identification of genus Shewanella.</title>
        <authorList>
            <person name="Liu G."/>
        </authorList>
    </citation>
    <scope>NUCLEOTIDE SEQUENCE [LARGE SCALE GENOMIC DNA]</scope>
    <source>
        <strain evidence="2 3">FJAT-54481</strain>
    </source>
</reference>